<feature type="signal peptide" evidence="1">
    <location>
        <begin position="1"/>
        <end position="21"/>
    </location>
</feature>
<dbReference type="GO" id="GO:0006629">
    <property type="term" value="P:lipid metabolic process"/>
    <property type="evidence" value="ECO:0007669"/>
    <property type="project" value="InterPro"/>
</dbReference>
<protein>
    <recommendedName>
        <fullName evidence="2">Partial AB-hydrolase lipase domain-containing protein</fullName>
    </recommendedName>
</protein>
<reference evidence="3" key="1">
    <citation type="submission" date="2020-05" db="UniProtKB">
        <authorList>
            <consortium name="EnsemblMetazoa"/>
        </authorList>
    </citation>
    <scope>IDENTIFICATION</scope>
    <source>
        <strain evidence="3">USDA</strain>
    </source>
</reference>
<keyword evidence="4" id="KW-1185">Reference proteome</keyword>
<dbReference type="VEuPathDB" id="VectorBase:SCAU012687"/>
<evidence type="ECO:0000259" key="2">
    <source>
        <dbReference type="Pfam" id="PF04083"/>
    </source>
</evidence>
<evidence type="ECO:0000313" key="4">
    <source>
        <dbReference type="Proteomes" id="UP000095300"/>
    </source>
</evidence>
<keyword evidence="1" id="KW-0732">Signal</keyword>
<dbReference type="Pfam" id="PF04083">
    <property type="entry name" value="Abhydro_lipase"/>
    <property type="match status" value="1"/>
</dbReference>
<dbReference type="EnsemblMetazoa" id="SCAU012687-RA">
    <property type="protein sequence ID" value="SCAU012687-PA"/>
    <property type="gene ID" value="SCAU012687"/>
</dbReference>
<dbReference type="Proteomes" id="UP000095300">
    <property type="component" value="Unassembled WGS sequence"/>
</dbReference>
<evidence type="ECO:0000313" key="3">
    <source>
        <dbReference type="EnsemblMetazoa" id="SCAU012687-PA"/>
    </source>
</evidence>
<organism evidence="3 4">
    <name type="scientific">Stomoxys calcitrans</name>
    <name type="common">Stable fly</name>
    <name type="synonym">Conops calcitrans</name>
    <dbReference type="NCBI Taxonomy" id="35570"/>
    <lineage>
        <taxon>Eukaryota</taxon>
        <taxon>Metazoa</taxon>
        <taxon>Ecdysozoa</taxon>
        <taxon>Arthropoda</taxon>
        <taxon>Hexapoda</taxon>
        <taxon>Insecta</taxon>
        <taxon>Pterygota</taxon>
        <taxon>Neoptera</taxon>
        <taxon>Endopterygota</taxon>
        <taxon>Diptera</taxon>
        <taxon>Brachycera</taxon>
        <taxon>Muscomorpha</taxon>
        <taxon>Muscoidea</taxon>
        <taxon>Muscidae</taxon>
        <taxon>Stomoxys</taxon>
    </lineage>
</organism>
<feature type="chain" id="PRO_5009327514" description="Partial AB-hydrolase lipase domain-containing protein" evidence="1">
    <location>
        <begin position="22"/>
        <end position="275"/>
    </location>
</feature>
<feature type="domain" description="Partial AB-hydrolase lipase" evidence="2">
    <location>
        <begin position="36"/>
        <end position="94"/>
    </location>
</feature>
<dbReference type="OrthoDB" id="9974421at2759"/>
<dbReference type="PANTHER" id="PTHR11005">
    <property type="entry name" value="LYSOSOMAL ACID LIPASE-RELATED"/>
    <property type="match status" value="1"/>
</dbReference>
<dbReference type="AlphaFoldDB" id="A0A1I8Q0E3"/>
<dbReference type="SUPFAM" id="SSF53474">
    <property type="entry name" value="alpha/beta-Hydrolases"/>
    <property type="match status" value="1"/>
</dbReference>
<evidence type="ECO:0000256" key="1">
    <source>
        <dbReference type="SAM" id="SignalP"/>
    </source>
</evidence>
<gene>
    <name evidence="3" type="primary">106092159</name>
</gene>
<name>A0A1I8Q0E3_STOCA</name>
<sequence length="275" mass="31396">MEVKTCLIAVLLVVAEPCSEAFQQYVEKEVNQTSVDYIRKLGYPAESHFVKISDGHVLKLFRIPYSPHLSNAIVKKPVAFVQHGLFSSSDCFLLTKDQSNNALAFNLADSGFDVWLGNVRGNIYSSSKTNCSLKQPKYWRFDWHESANIDLPQMIDYVLKQTNESRLHFMGHSQGMTLFLAMIRDRPDYGVKIKTFHMVASVNFPADCTSCLLVNMVPFMSKTIGKWMLLPDMLEYIFLNRYVQRILQETCNSQINGPSYCDALLLMWAGSNYTK</sequence>
<dbReference type="InterPro" id="IPR029058">
    <property type="entry name" value="AB_hydrolase_fold"/>
</dbReference>
<dbReference type="Gene3D" id="3.40.50.1820">
    <property type="entry name" value="alpha/beta hydrolase"/>
    <property type="match status" value="1"/>
</dbReference>
<dbReference type="InterPro" id="IPR006693">
    <property type="entry name" value="AB_hydrolase_lipase"/>
</dbReference>
<accession>A0A1I8Q0E3</accession>
<dbReference type="STRING" id="35570.A0A1I8Q0E3"/>
<proteinExistence type="predicted"/>